<reference evidence="2" key="1">
    <citation type="submission" date="2013-12" db="EMBL/GenBank/DDBJ databases">
        <title>The Genome Sequence of Aphanomyces invadans NJM9701.</title>
        <authorList>
            <consortium name="The Broad Institute Genomics Platform"/>
            <person name="Russ C."/>
            <person name="Tyler B."/>
            <person name="van West P."/>
            <person name="Dieguez-Uribeondo J."/>
            <person name="Young S.K."/>
            <person name="Zeng Q."/>
            <person name="Gargeya S."/>
            <person name="Fitzgerald M."/>
            <person name="Abouelleil A."/>
            <person name="Alvarado L."/>
            <person name="Chapman S.B."/>
            <person name="Gainer-Dewar J."/>
            <person name="Goldberg J."/>
            <person name="Griggs A."/>
            <person name="Gujja S."/>
            <person name="Hansen M."/>
            <person name="Howarth C."/>
            <person name="Imamovic A."/>
            <person name="Ireland A."/>
            <person name="Larimer J."/>
            <person name="McCowan C."/>
            <person name="Murphy C."/>
            <person name="Pearson M."/>
            <person name="Poon T.W."/>
            <person name="Priest M."/>
            <person name="Roberts A."/>
            <person name="Saif S."/>
            <person name="Shea T."/>
            <person name="Sykes S."/>
            <person name="Wortman J."/>
            <person name="Nusbaum C."/>
            <person name="Birren B."/>
        </authorList>
    </citation>
    <scope>NUCLEOTIDE SEQUENCE [LARGE SCALE GENOMIC DNA]</scope>
    <source>
        <strain evidence="2">NJM9701</strain>
    </source>
</reference>
<sequence>MAKICPSCTGVLSNEVVANAVQCEACKSIVCWWCDQVISKESIAHHYTVNGKGCRVVQLPLSPTSKNSRAHSTKTTIVLNYLWRAVLAPIAMFCAFVSAMCRSFTLCLFMRHEPLDETKEPPTAAMPEVIKPSLGKAEVHPIPATTHQPTSTHVIHNTAYSMYANL</sequence>
<keyword evidence="1" id="KW-1133">Transmembrane helix</keyword>
<accession>A0A024UPN0</accession>
<evidence type="ECO:0000313" key="2">
    <source>
        <dbReference type="EMBL" id="ETW07583.1"/>
    </source>
</evidence>
<dbReference type="RefSeq" id="XP_008863676.1">
    <property type="nucleotide sequence ID" value="XM_008865454.1"/>
</dbReference>
<gene>
    <name evidence="2" type="ORF">H310_02065</name>
</gene>
<dbReference type="VEuPathDB" id="FungiDB:H310_02065"/>
<feature type="transmembrane region" description="Helical" evidence="1">
    <location>
        <begin position="81"/>
        <end position="101"/>
    </location>
</feature>
<protein>
    <submittedName>
        <fullName evidence="2">Uncharacterized protein</fullName>
    </submittedName>
</protein>
<evidence type="ECO:0000256" key="1">
    <source>
        <dbReference type="SAM" id="Phobius"/>
    </source>
</evidence>
<proteinExistence type="predicted"/>
<dbReference type="EMBL" id="KI913954">
    <property type="protein sequence ID" value="ETW07583.1"/>
    <property type="molecule type" value="Genomic_DNA"/>
</dbReference>
<dbReference type="OrthoDB" id="68242at2759"/>
<keyword evidence="1" id="KW-0472">Membrane</keyword>
<organism evidence="2">
    <name type="scientific">Aphanomyces invadans</name>
    <dbReference type="NCBI Taxonomy" id="157072"/>
    <lineage>
        <taxon>Eukaryota</taxon>
        <taxon>Sar</taxon>
        <taxon>Stramenopiles</taxon>
        <taxon>Oomycota</taxon>
        <taxon>Saprolegniomycetes</taxon>
        <taxon>Saprolegniales</taxon>
        <taxon>Verrucalvaceae</taxon>
        <taxon>Aphanomyces</taxon>
    </lineage>
</organism>
<keyword evidence="1" id="KW-0812">Transmembrane</keyword>
<name>A0A024UPN0_9STRA</name>
<dbReference type="AlphaFoldDB" id="A0A024UPN0"/>
<dbReference type="GeneID" id="20079115"/>